<organism evidence="1">
    <name type="scientific">Anguilla anguilla</name>
    <name type="common">European freshwater eel</name>
    <name type="synonym">Muraena anguilla</name>
    <dbReference type="NCBI Taxonomy" id="7936"/>
    <lineage>
        <taxon>Eukaryota</taxon>
        <taxon>Metazoa</taxon>
        <taxon>Chordata</taxon>
        <taxon>Craniata</taxon>
        <taxon>Vertebrata</taxon>
        <taxon>Euteleostomi</taxon>
        <taxon>Actinopterygii</taxon>
        <taxon>Neopterygii</taxon>
        <taxon>Teleostei</taxon>
        <taxon>Anguilliformes</taxon>
        <taxon>Anguillidae</taxon>
        <taxon>Anguilla</taxon>
    </lineage>
</organism>
<accession>A0A0E9P9Y0</accession>
<name>A0A0E9P9Y0_ANGAN</name>
<dbReference type="EMBL" id="GBXM01107909">
    <property type="protein sequence ID" value="JAH00668.1"/>
    <property type="molecule type" value="Transcribed_RNA"/>
</dbReference>
<reference evidence="1" key="1">
    <citation type="submission" date="2014-11" db="EMBL/GenBank/DDBJ databases">
        <authorList>
            <person name="Amaro Gonzalez C."/>
        </authorList>
    </citation>
    <scope>NUCLEOTIDE SEQUENCE</scope>
</reference>
<reference evidence="1" key="2">
    <citation type="journal article" date="2015" name="Fish Shellfish Immunol.">
        <title>Early steps in the European eel (Anguilla anguilla)-Vibrio vulnificus interaction in the gills: Role of the RtxA13 toxin.</title>
        <authorList>
            <person name="Callol A."/>
            <person name="Pajuelo D."/>
            <person name="Ebbesson L."/>
            <person name="Teles M."/>
            <person name="MacKenzie S."/>
            <person name="Amaro C."/>
        </authorList>
    </citation>
    <scope>NUCLEOTIDE SEQUENCE</scope>
</reference>
<proteinExistence type="predicted"/>
<sequence>MPLFKVVVQLVNIQNLYRWIAVNRIGNWLQSHFIKWPSKQ</sequence>
<evidence type="ECO:0000313" key="1">
    <source>
        <dbReference type="EMBL" id="JAH00668.1"/>
    </source>
</evidence>
<dbReference type="AlphaFoldDB" id="A0A0E9P9Y0"/>
<protein>
    <submittedName>
        <fullName evidence="1">Uncharacterized protein</fullName>
    </submittedName>
</protein>